<evidence type="ECO:0000313" key="1">
    <source>
        <dbReference type="EMBL" id="CAA2616953.1"/>
    </source>
</evidence>
<accession>A0A7I8IH51</accession>
<dbReference type="AlphaFoldDB" id="A0A7I8IH51"/>
<protein>
    <submittedName>
        <fullName evidence="1">Uncharacterized protein</fullName>
    </submittedName>
</protein>
<reference evidence="1 2" key="1">
    <citation type="submission" date="2019-12" db="EMBL/GenBank/DDBJ databases">
        <authorList>
            <person name="Scholz U."/>
            <person name="Mascher M."/>
            <person name="Fiebig A."/>
        </authorList>
    </citation>
    <scope>NUCLEOTIDE SEQUENCE</scope>
</reference>
<name>A0A7I8IH51_SPIIN</name>
<dbReference type="EMBL" id="CACRZD030000002">
    <property type="protein sequence ID" value="CAA6656624.1"/>
    <property type="molecule type" value="Genomic_DNA"/>
</dbReference>
<keyword evidence="2" id="KW-1185">Reference proteome</keyword>
<organism evidence="1">
    <name type="scientific">Spirodela intermedia</name>
    <name type="common">Intermediate duckweed</name>
    <dbReference type="NCBI Taxonomy" id="51605"/>
    <lineage>
        <taxon>Eukaryota</taxon>
        <taxon>Viridiplantae</taxon>
        <taxon>Streptophyta</taxon>
        <taxon>Embryophyta</taxon>
        <taxon>Tracheophyta</taxon>
        <taxon>Spermatophyta</taxon>
        <taxon>Magnoliopsida</taxon>
        <taxon>Liliopsida</taxon>
        <taxon>Araceae</taxon>
        <taxon>Lemnoideae</taxon>
        <taxon>Spirodela</taxon>
    </lineage>
</organism>
<gene>
    <name evidence="1" type="ORF">SI7747_02003164</name>
</gene>
<evidence type="ECO:0000313" key="2">
    <source>
        <dbReference type="Proteomes" id="UP001189122"/>
    </source>
</evidence>
<proteinExistence type="predicted"/>
<dbReference type="EMBL" id="LR743589">
    <property type="protein sequence ID" value="CAA2616953.1"/>
    <property type="molecule type" value="Genomic_DNA"/>
</dbReference>
<sequence>MVEPLQIKEENHNGSKPSSFHLLIFHWLTQRNKIVIIKKKYEFWLWEDSNLRRLPTLSGEGDVGLVPHRLCTKVSAFGRIVVQCPRPRRLSLDKDDVGNL</sequence>
<dbReference type="Proteomes" id="UP001189122">
    <property type="component" value="Unassembled WGS sequence"/>
</dbReference>